<name>A0ABV3F8E4_9NOCA</name>
<keyword evidence="4" id="KW-1185">Reference proteome</keyword>
<feature type="region of interest" description="Disordered" evidence="1">
    <location>
        <begin position="87"/>
        <end position="111"/>
    </location>
</feature>
<dbReference type="Proteomes" id="UP001551658">
    <property type="component" value="Unassembled WGS sequence"/>
</dbReference>
<evidence type="ECO:0000256" key="1">
    <source>
        <dbReference type="SAM" id="MobiDB-lite"/>
    </source>
</evidence>
<organism evidence="3 4">
    <name type="scientific">Nocardia fusca</name>
    <dbReference type="NCBI Taxonomy" id="941183"/>
    <lineage>
        <taxon>Bacteria</taxon>
        <taxon>Bacillati</taxon>
        <taxon>Actinomycetota</taxon>
        <taxon>Actinomycetes</taxon>
        <taxon>Mycobacteriales</taxon>
        <taxon>Nocardiaceae</taxon>
        <taxon>Nocardia</taxon>
    </lineage>
</organism>
<evidence type="ECO:0000313" key="3">
    <source>
        <dbReference type="EMBL" id="MEV0363972.1"/>
    </source>
</evidence>
<gene>
    <name evidence="3" type="ORF">AB0H72_14840</name>
</gene>
<accession>A0ABV3F8E4</accession>
<dbReference type="RefSeq" id="WP_357978773.1">
    <property type="nucleotide sequence ID" value="NZ_JBFAIH010000007.1"/>
</dbReference>
<sequence>MSGQWSGREPHGQVVTHYDRVRGHHAFQSMAGPEFTGTGAVFAPIRALPVGGQLIAWAVLLLIGMGGCTAAWIDQQSYVPSPDICRSADAGVPPEPAGSCVPREQVAEVPR</sequence>
<keyword evidence="2" id="KW-0472">Membrane</keyword>
<evidence type="ECO:0000313" key="4">
    <source>
        <dbReference type="Proteomes" id="UP001551658"/>
    </source>
</evidence>
<dbReference type="EMBL" id="JBFAIH010000007">
    <property type="protein sequence ID" value="MEV0363972.1"/>
    <property type="molecule type" value="Genomic_DNA"/>
</dbReference>
<proteinExistence type="predicted"/>
<reference evidence="3 4" key="1">
    <citation type="submission" date="2024-06" db="EMBL/GenBank/DDBJ databases">
        <title>The Natural Products Discovery Center: Release of the First 8490 Sequenced Strains for Exploring Actinobacteria Biosynthetic Diversity.</title>
        <authorList>
            <person name="Kalkreuter E."/>
            <person name="Kautsar S.A."/>
            <person name="Yang D."/>
            <person name="Bader C.D."/>
            <person name="Teijaro C.N."/>
            <person name="Fluegel L."/>
            <person name="Davis C.M."/>
            <person name="Simpson J.R."/>
            <person name="Lauterbach L."/>
            <person name="Steele A.D."/>
            <person name="Gui C."/>
            <person name="Meng S."/>
            <person name="Li G."/>
            <person name="Viehrig K."/>
            <person name="Ye F."/>
            <person name="Su P."/>
            <person name="Kiefer A.F."/>
            <person name="Nichols A."/>
            <person name="Cepeda A.J."/>
            <person name="Yan W."/>
            <person name="Fan B."/>
            <person name="Jiang Y."/>
            <person name="Adhikari A."/>
            <person name="Zheng C.-J."/>
            <person name="Schuster L."/>
            <person name="Cowan T.M."/>
            <person name="Smanski M.J."/>
            <person name="Chevrette M.G."/>
            <person name="De Carvalho L.P.S."/>
            <person name="Shen B."/>
        </authorList>
    </citation>
    <scope>NUCLEOTIDE SEQUENCE [LARGE SCALE GENOMIC DNA]</scope>
    <source>
        <strain evidence="3 4">NPDC050671</strain>
    </source>
</reference>
<keyword evidence="2" id="KW-0812">Transmembrane</keyword>
<comment type="caution">
    <text evidence="3">The sequence shown here is derived from an EMBL/GenBank/DDBJ whole genome shotgun (WGS) entry which is preliminary data.</text>
</comment>
<feature type="transmembrane region" description="Helical" evidence="2">
    <location>
        <begin position="54"/>
        <end position="73"/>
    </location>
</feature>
<keyword evidence="2" id="KW-1133">Transmembrane helix</keyword>
<evidence type="ECO:0000256" key="2">
    <source>
        <dbReference type="SAM" id="Phobius"/>
    </source>
</evidence>
<protein>
    <submittedName>
        <fullName evidence="3">Uncharacterized protein</fullName>
    </submittedName>
</protein>